<dbReference type="SUPFAM" id="SSF53756">
    <property type="entry name" value="UDP-Glycosyltransferase/glycogen phosphorylase"/>
    <property type="match status" value="1"/>
</dbReference>
<proteinExistence type="predicted"/>
<organism evidence="2 3">
    <name type="scientific">Legionella antarctica</name>
    <dbReference type="NCBI Taxonomy" id="2708020"/>
    <lineage>
        <taxon>Bacteria</taxon>
        <taxon>Pseudomonadati</taxon>
        <taxon>Pseudomonadota</taxon>
        <taxon>Gammaproteobacteria</taxon>
        <taxon>Legionellales</taxon>
        <taxon>Legionellaceae</taxon>
        <taxon>Legionella</taxon>
    </lineage>
</organism>
<dbReference type="EMBL" id="AP022839">
    <property type="protein sequence ID" value="BCA96603.1"/>
    <property type="molecule type" value="Genomic_DNA"/>
</dbReference>
<protein>
    <recommendedName>
        <fullName evidence="1">Glycosyl transferase family 1 domain-containing protein</fullName>
    </recommendedName>
</protein>
<dbReference type="Gene3D" id="3.40.50.2000">
    <property type="entry name" value="Glycogen Phosphorylase B"/>
    <property type="match status" value="1"/>
</dbReference>
<name>A0A6F8T8Q4_9GAMM</name>
<feature type="domain" description="Glycosyl transferase family 1" evidence="1">
    <location>
        <begin position="271"/>
        <end position="419"/>
    </location>
</feature>
<dbReference type="RefSeq" id="WP_173237870.1">
    <property type="nucleotide sequence ID" value="NZ_AP022839.1"/>
</dbReference>
<reference evidence="2" key="1">
    <citation type="journal article" date="2020" name="Microbiol. Resour. Announc.">
        <title>Complete Genome Sequence of Novel Psychrotolerant Legionella Strain TUM19329, Isolated from Antarctic Lake Sediment.</title>
        <authorList>
            <person name="Shimada S."/>
            <person name="Nakai R."/>
            <person name="Aoki K."/>
            <person name="Shimoeda N."/>
            <person name="Ohno G."/>
            <person name="Miyazaki Y."/>
            <person name="Kudoh S."/>
            <person name="Imura S."/>
            <person name="Watanabe K."/>
            <person name="Ishii Y."/>
            <person name="Tateda K."/>
        </authorList>
    </citation>
    <scope>NUCLEOTIDE SEQUENCE [LARGE SCALE GENOMIC DNA]</scope>
    <source>
        <strain evidence="2">TUM19329</strain>
    </source>
</reference>
<sequence>MKRATGAIRYKLLNRSTAIFWKIKTPIIIKTNSRRVADFLSDRLNKLGEYVNRDVPISLVHYLVKEMEQKSGRQLFVDISDLIIQDRKTGIQRVVRSVLLHWLKNPPESCKIQPVYATSHGCYKYAHQFVTRFFGCNTLLLNDVPIKCNSGDLFLVLDCNPRLMLIHQKYYQYLQNKGVKIYFLVHDILPALMPDYFPGTVSELFTKWLNVVSFSDGLFCVSRSTTDALTGWLKINVPEHLDKPRIDWFHLGSDIKSSAPTSGVSEEEISFLKRISNQLNFLVVGTIEPRKGLGQTLDAFELLWSQNQPLNLVIIGRYGWMMDSFIQRVLTHPQYNQHLFWIKDASDEYLIKLYETASCLLMPSEAEGFGLPIIEAAHHGLPVIARDTPVFREVTGNFAFFFKGFDAQEMMVSIRRWIICSQQGQIPDPSLVPRLTWEESASNLLSSLILVK</sequence>
<evidence type="ECO:0000259" key="1">
    <source>
        <dbReference type="Pfam" id="PF00534"/>
    </source>
</evidence>
<dbReference type="AlphaFoldDB" id="A0A6F8T8Q4"/>
<dbReference type="KEGG" id="lant:TUM19329_29640"/>
<gene>
    <name evidence="2" type="ORF">TUM19329_29640</name>
</gene>
<accession>A0A6F8T8Q4</accession>
<dbReference type="Proteomes" id="UP000502894">
    <property type="component" value="Chromosome"/>
</dbReference>
<keyword evidence="3" id="KW-1185">Reference proteome</keyword>
<dbReference type="PANTHER" id="PTHR46401:SF9">
    <property type="entry name" value="MANNOSYLTRANSFERASE A"/>
    <property type="match status" value="1"/>
</dbReference>
<dbReference type="Pfam" id="PF00534">
    <property type="entry name" value="Glycos_transf_1"/>
    <property type="match status" value="1"/>
</dbReference>
<evidence type="ECO:0000313" key="3">
    <source>
        <dbReference type="Proteomes" id="UP000502894"/>
    </source>
</evidence>
<evidence type="ECO:0000313" key="2">
    <source>
        <dbReference type="EMBL" id="BCA96603.1"/>
    </source>
</evidence>
<dbReference type="PANTHER" id="PTHR46401">
    <property type="entry name" value="GLYCOSYLTRANSFERASE WBBK-RELATED"/>
    <property type="match status" value="1"/>
</dbReference>
<dbReference type="GO" id="GO:0016757">
    <property type="term" value="F:glycosyltransferase activity"/>
    <property type="evidence" value="ECO:0007669"/>
    <property type="project" value="InterPro"/>
</dbReference>
<dbReference type="CDD" id="cd03809">
    <property type="entry name" value="GT4_MtfB-like"/>
    <property type="match status" value="1"/>
</dbReference>
<dbReference type="InterPro" id="IPR001296">
    <property type="entry name" value="Glyco_trans_1"/>
</dbReference>